<dbReference type="PANTHER" id="PTHR42796:SF4">
    <property type="entry name" value="FUMARYLACETOACETATE HYDROLASE DOMAIN-CONTAINING PROTEIN 2A"/>
    <property type="match status" value="1"/>
</dbReference>
<dbReference type="Proteomes" id="UP001185254">
    <property type="component" value="Unassembled WGS sequence"/>
</dbReference>
<evidence type="ECO:0000313" key="5">
    <source>
        <dbReference type="EMBL" id="MDR6376839.1"/>
    </source>
</evidence>
<keyword evidence="3" id="KW-0479">Metal-binding</keyword>
<dbReference type="SUPFAM" id="SSF56529">
    <property type="entry name" value="FAH"/>
    <property type="match status" value="1"/>
</dbReference>
<proteinExistence type="inferred from homology"/>
<dbReference type="GeneID" id="97016603"/>
<dbReference type="InterPro" id="IPR036663">
    <property type="entry name" value="Fumarylacetoacetase_C_sf"/>
</dbReference>
<accession>A0ABU1L0X8</accession>
<dbReference type="RefSeq" id="WP_020067560.1">
    <property type="nucleotide sequence ID" value="NZ_JAVDQN010000002.1"/>
</dbReference>
<dbReference type="InterPro" id="IPR011234">
    <property type="entry name" value="Fumarylacetoacetase-like_C"/>
</dbReference>
<dbReference type="PANTHER" id="PTHR42796">
    <property type="entry name" value="FUMARYLACETOACETATE HYDROLASE DOMAIN-CONTAINING PROTEIN 2A-RELATED"/>
    <property type="match status" value="1"/>
</dbReference>
<comment type="similarity">
    <text evidence="2">Belongs to the FAH family.</text>
</comment>
<dbReference type="Pfam" id="PF01557">
    <property type="entry name" value="FAA_hydrolase"/>
    <property type="match status" value="1"/>
</dbReference>
<comment type="cofactor">
    <cofactor evidence="1">
        <name>Mg(2+)</name>
        <dbReference type="ChEBI" id="CHEBI:18420"/>
    </cofactor>
</comment>
<protein>
    <submittedName>
        <fullName evidence="5">2-keto-4-pentenoate hydratase/2-oxohepta-3-ene-1,7-dioic acid hydratase in catechol pathway</fullName>
    </submittedName>
</protein>
<evidence type="ECO:0000256" key="1">
    <source>
        <dbReference type="ARBA" id="ARBA00001946"/>
    </source>
</evidence>
<dbReference type="InterPro" id="IPR051121">
    <property type="entry name" value="FAH"/>
</dbReference>
<reference evidence="5 6" key="1">
    <citation type="submission" date="2023-07" db="EMBL/GenBank/DDBJ databases">
        <title>Sorghum-associated microbial communities from plants grown in Nebraska, USA.</title>
        <authorList>
            <person name="Schachtman D."/>
        </authorList>
    </citation>
    <scope>NUCLEOTIDE SEQUENCE [LARGE SCALE GENOMIC DNA]</scope>
    <source>
        <strain evidence="5 6">DS1039</strain>
    </source>
</reference>
<sequence>MKLFRFGPVGAEKPGVVDRNGTHRDLSAVIADIDPATIAAGLESRLANLDLTTLPEVPKGTRFGPCIAQPGNFLAIGLNYVEHAKETNAPLPEEPILFNKAPSCIVGPDDDIVLPRGSEKTDWEVELAFVIGKRAHYVSEADALSYVFGYCVCNDVSERAFQLERGGQWVKGKCAPSFGPIGPYLVTAEEIPDPQKLPLWLEVNGERVQNSDTSDMIFSIRTIVSYVSQFVVLMPGDLITTGTPPGVGLGMKPERYLKRGDTVRLSVEGLGTQTQRVV</sequence>
<evidence type="ECO:0000256" key="3">
    <source>
        <dbReference type="ARBA" id="ARBA00022723"/>
    </source>
</evidence>
<gene>
    <name evidence="5" type="ORF">J2776_003539</name>
</gene>
<evidence type="ECO:0000256" key="2">
    <source>
        <dbReference type="ARBA" id="ARBA00010211"/>
    </source>
</evidence>
<dbReference type="Gene3D" id="3.90.850.10">
    <property type="entry name" value="Fumarylacetoacetase-like, C-terminal domain"/>
    <property type="match status" value="1"/>
</dbReference>
<feature type="domain" description="Fumarylacetoacetase-like C-terminal" evidence="4">
    <location>
        <begin position="74"/>
        <end position="278"/>
    </location>
</feature>
<comment type="caution">
    <text evidence="5">The sequence shown here is derived from an EMBL/GenBank/DDBJ whole genome shotgun (WGS) entry which is preliminary data.</text>
</comment>
<keyword evidence="6" id="KW-1185">Reference proteome</keyword>
<evidence type="ECO:0000259" key="4">
    <source>
        <dbReference type="Pfam" id="PF01557"/>
    </source>
</evidence>
<evidence type="ECO:0000313" key="6">
    <source>
        <dbReference type="Proteomes" id="UP001185254"/>
    </source>
</evidence>
<name>A0ABU1L0X8_9BURK</name>
<dbReference type="EMBL" id="JAVDQN010000002">
    <property type="protein sequence ID" value="MDR6376839.1"/>
    <property type="molecule type" value="Genomic_DNA"/>
</dbReference>
<organism evidence="5 6">
    <name type="scientific">Paraburkholderia caledonica</name>
    <dbReference type="NCBI Taxonomy" id="134536"/>
    <lineage>
        <taxon>Bacteria</taxon>
        <taxon>Pseudomonadati</taxon>
        <taxon>Pseudomonadota</taxon>
        <taxon>Betaproteobacteria</taxon>
        <taxon>Burkholderiales</taxon>
        <taxon>Burkholderiaceae</taxon>
        <taxon>Paraburkholderia</taxon>
    </lineage>
</organism>